<comment type="subunit">
    <text evidence="10">Monomer. Associates with 30S ribosomal subunit, binds 16S rRNA.</text>
</comment>
<proteinExistence type="inferred from homology"/>
<dbReference type="PANTHER" id="PTHR32120:SF10">
    <property type="entry name" value="SMALL RIBOSOMAL SUBUNIT BIOGENESIS GTPASE RSGA"/>
    <property type="match status" value="1"/>
</dbReference>
<dbReference type="AlphaFoldDB" id="A0A7Y9LT44"/>
<dbReference type="Proteomes" id="UP000521748">
    <property type="component" value="Unassembled WGS sequence"/>
</dbReference>
<dbReference type="GO" id="GO:0005525">
    <property type="term" value="F:GTP binding"/>
    <property type="evidence" value="ECO:0007669"/>
    <property type="project" value="UniProtKB-UniRule"/>
</dbReference>
<keyword evidence="8 10" id="KW-0694">RNA-binding</keyword>
<comment type="function">
    <text evidence="10">One of several proteins that assist in the late maturation steps of the functional core of the 30S ribosomal subunit. Helps release RbfA from mature subunits. May play a role in the assembly of ribosomal proteins into the subunit. Circularly permuted GTPase that catalyzes slow GTP hydrolysis, GTPase activity is stimulated by the 30S ribosomal subunit.</text>
</comment>
<comment type="cofactor">
    <cofactor evidence="10">
        <name>Zn(2+)</name>
        <dbReference type="ChEBI" id="CHEBI:29105"/>
    </cofactor>
    <text evidence="10">Binds 1 zinc ion per subunit.</text>
</comment>
<dbReference type="EMBL" id="JACBYQ010000001">
    <property type="protein sequence ID" value="NYE95111.1"/>
    <property type="molecule type" value="Genomic_DNA"/>
</dbReference>
<dbReference type="Pfam" id="PF03193">
    <property type="entry name" value="RsgA_GTPase"/>
    <property type="match status" value="1"/>
</dbReference>
<sequence>MISSSIGELSLYGFSDRIAELYRDYPGLEAARVVRADRSHFQVMTRAGAMFVPRALITPEGAQCATGDWLGLDFEGSLEGAFGANPGLLQARVLPRFSQLIRKVAFANSSESQLLAANIDLIAVVVPLDRTLSPGRIERMLVAAWDSGATPLLILTKADLADGINGNHDVVSQVMEYAAGVRVITTSAEAGDGIEEVRQQVQDYPGGGATLTFLGPSGAGKSTLINALIGAKVQDTGEVREGDFKGKHTTTARELVPLPGGGVLMDTPGVRGFEVVDAAEGVAKVFGDIEELFGLCRFADCQHLREPGCAVQEALENGLLESRRWQSYQKMQREMARLAQRKDIAQSRSESRSAGRAYRSYKKIRGRVEEGKF</sequence>
<keyword evidence="5 10" id="KW-0547">Nucleotide-binding</keyword>
<gene>
    <name evidence="10" type="primary">rsgA</name>
    <name evidence="13" type="ORF">FHU41_001332</name>
</gene>
<evidence type="ECO:0000259" key="11">
    <source>
        <dbReference type="PROSITE" id="PS50936"/>
    </source>
</evidence>
<evidence type="ECO:0000259" key="12">
    <source>
        <dbReference type="PROSITE" id="PS51721"/>
    </source>
</evidence>
<dbReference type="InterPro" id="IPR030378">
    <property type="entry name" value="G_CP_dom"/>
</dbReference>
<feature type="binding site" evidence="10">
    <location>
        <position position="301"/>
    </location>
    <ligand>
        <name>Zn(2+)</name>
        <dbReference type="ChEBI" id="CHEBI:29105"/>
    </ligand>
</feature>
<keyword evidence="14" id="KW-1185">Reference proteome</keyword>
<keyword evidence="1 10" id="KW-0963">Cytoplasm</keyword>
<feature type="binding site" evidence="10">
    <location>
        <begin position="215"/>
        <end position="223"/>
    </location>
    <ligand>
        <name>GTP</name>
        <dbReference type="ChEBI" id="CHEBI:37565"/>
    </ligand>
</feature>
<evidence type="ECO:0000256" key="6">
    <source>
        <dbReference type="ARBA" id="ARBA00022801"/>
    </source>
</evidence>
<dbReference type="HAMAP" id="MF_01820">
    <property type="entry name" value="GTPase_RsgA"/>
    <property type="match status" value="1"/>
</dbReference>
<evidence type="ECO:0000256" key="7">
    <source>
        <dbReference type="ARBA" id="ARBA00022833"/>
    </source>
</evidence>
<evidence type="ECO:0000256" key="4">
    <source>
        <dbReference type="ARBA" id="ARBA00022730"/>
    </source>
</evidence>
<feature type="binding site" evidence="10">
    <location>
        <begin position="156"/>
        <end position="159"/>
    </location>
    <ligand>
        <name>GTP</name>
        <dbReference type="ChEBI" id="CHEBI:37565"/>
    </ligand>
</feature>
<evidence type="ECO:0000313" key="13">
    <source>
        <dbReference type="EMBL" id="NYE95111.1"/>
    </source>
</evidence>
<dbReference type="InterPro" id="IPR010914">
    <property type="entry name" value="RsgA_GTPase_dom"/>
</dbReference>
<feature type="binding site" evidence="10">
    <location>
        <position position="296"/>
    </location>
    <ligand>
        <name>Zn(2+)</name>
        <dbReference type="ChEBI" id="CHEBI:29105"/>
    </ligand>
</feature>
<dbReference type="PROSITE" id="PS50936">
    <property type="entry name" value="ENGC_GTPASE"/>
    <property type="match status" value="1"/>
</dbReference>
<dbReference type="InterPro" id="IPR027417">
    <property type="entry name" value="P-loop_NTPase"/>
</dbReference>
<feature type="domain" description="CP-type G" evidence="12">
    <location>
        <begin position="108"/>
        <end position="273"/>
    </location>
</feature>
<evidence type="ECO:0000256" key="1">
    <source>
        <dbReference type="ARBA" id="ARBA00022490"/>
    </source>
</evidence>
<dbReference type="InterPro" id="IPR004881">
    <property type="entry name" value="Ribosome_biogen_GTPase_RsgA"/>
</dbReference>
<evidence type="ECO:0000313" key="14">
    <source>
        <dbReference type="Proteomes" id="UP000521748"/>
    </source>
</evidence>
<comment type="caution">
    <text evidence="13">The sequence shown here is derived from an EMBL/GenBank/DDBJ whole genome shotgun (WGS) entry which is preliminary data.</text>
</comment>
<evidence type="ECO:0000256" key="10">
    <source>
        <dbReference type="HAMAP-Rule" id="MF_01820"/>
    </source>
</evidence>
<evidence type="ECO:0000256" key="3">
    <source>
        <dbReference type="ARBA" id="ARBA00022723"/>
    </source>
</evidence>
<dbReference type="GO" id="GO:0005737">
    <property type="term" value="C:cytoplasm"/>
    <property type="evidence" value="ECO:0007669"/>
    <property type="project" value="UniProtKB-SubCell"/>
</dbReference>
<dbReference type="SUPFAM" id="SSF52540">
    <property type="entry name" value="P-loop containing nucleoside triphosphate hydrolases"/>
    <property type="match status" value="1"/>
</dbReference>
<dbReference type="PROSITE" id="PS51721">
    <property type="entry name" value="G_CP"/>
    <property type="match status" value="1"/>
</dbReference>
<dbReference type="EC" id="3.6.1.-" evidence="10"/>
<feature type="binding site" evidence="10">
    <location>
        <position position="303"/>
    </location>
    <ligand>
        <name>Zn(2+)</name>
        <dbReference type="ChEBI" id="CHEBI:29105"/>
    </ligand>
</feature>
<dbReference type="GO" id="GO:0003924">
    <property type="term" value="F:GTPase activity"/>
    <property type="evidence" value="ECO:0007669"/>
    <property type="project" value="UniProtKB-UniRule"/>
</dbReference>
<protein>
    <recommendedName>
        <fullName evidence="10">Small ribosomal subunit biogenesis GTPase RsgA</fullName>
        <ecNumber evidence="10">3.6.1.-</ecNumber>
    </recommendedName>
</protein>
<dbReference type="RefSeq" id="WP_179388793.1">
    <property type="nucleotide sequence ID" value="NZ_JACBYQ010000001.1"/>
</dbReference>
<evidence type="ECO:0000256" key="9">
    <source>
        <dbReference type="ARBA" id="ARBA00023134"/>
    </source>
</evidence>
<dbReference type="PANTHER" id="PTHR32120">
    <property type="entry name" value="SMALL RIBOSOMAL SUBUNIT BIOGENESIS GTPASE RSGA"/>
    <property type="match status" value="1"/>
</dbReference>
<feature type="binding site" evidence="10">
    <location>
        <position position="309"/>
    </location>
    <ligand>
        <name>Zn(2+)</name>
        <dbReference type="ChEBI" id="CHEBI:29105"/>
    </ligand>
</feature>
<keyword evidence="9 10" id="KW-0342">GTP-binding</keyword>
<dbReference type="Gene3D" id="1.10.40.50">
    <property type="entry name" value="Probable gtpase engc, domain 3"/>
    <property type="match status" value="1"/>
</dbReference>
<feature type="domain" description="EngC GTPase" evidence="11">
    <location>
        <begin position="117"/>
        <end position="271"/>
    </location>
</feature>
<keyword evidence="3 10" id="KW-0479">Metal-binding</keyword>
<dbReference type="CDD" id="cd01854">
    <property type="entry name" value="YjeQ_EngC"/>
    <property type="match status" value="1"/>
</dbReference>
<reference evidence="13 14" key="1">
    <citation type="submission" date="2020-07" db="EMBL/GenBank/DDBJ databases">
        <title>Sequencing the genomes of 1000 actinobacteria strains.</title>
        <authorList>
            <person name="Klenk H.-P."/>
        </authorList>
    </citation>
    <scope>NUCLEOTIDE SEQUENCE [LARGE SCALE GENOMIC DNA]</scope>
    <source>
        <strain evidence="13 14">DSM 102047</strain>
    </source>
</reference>
<keyword evidence="7 10" id="KW-0862">Zinc</keyword>
<keyword evidence="6 10" id="KW-0378">Hydrolase</keyword>
<evidence type="ECO:0000256" key="2">
    <source>
        <dbReference type="ARBA" id="ARBA00022517"/>
    </source>
</evidence>
<dbReference type="GO" id="GO:0046872">
    <property type="term" value="F:metal ion binding"/>
    <property type="evidence" value="ECO:0007669"/>
    <property type="project" value="UniProtKB-KW"/>
</dbReference>
<evidence type="ECO:0000256" key="5">
    <source>
        <dbReference type="ARBA" id="ARBA00022741"/>
    </source>
</evidence>
<name>A0A7Y9LT44_9MICC</name>
<keyword evidence="4 10" id="KW-0699">rRNA-binding</keyword>
<comment type="subcellular location">
    <subcellularLocation>
        <location evidence="10">Cytoplasm</location>
    </subcellularLocation>
</comment>
<keyword evidence="2 10" id="KW-0690">Ribosome biogenesis</keyword>
<dbReference type="GO" id="GO:0019843">
    <property type="term" value="F:rRNA binding"/>
    <property type="evidence" value="ECO:0007669"/>
    <property type="project" value="UniProtKB-KW"/>
</dbReference>
<evidence type="ECO:0000256" key="8">
    <source>
        <dbReference type="ARBA" id="ARBA00022884"/>
    </source>
</evidence>
<comment type="similarity">
    <text evidence="10">Belongs to the TRAFAC class YlqF/YawG GTPase family. RsgA subfamily.</text>
</comment>
<dbReference type="GO" id="GO:0042274">
    <property type="term" value="P:ribosomal small subunit biogenesis"/>
    <property type="evidence" value="ECO:0007669"/>
    <property type="project" value="UniProtKB-UniRule"/>
</dbReference>
<dbReference type="NCBIfam" id="TIGR00157">
    <property type="entry name" value="ribosome small subunit-dependent GTPase A"/>
    <property type="match status" value="1"/>
</dbReference>
<accession>A0A7Y9LT44</accession>
<organism evidence="13 14">
    <name type="scientific">Psychromicrobium silvestre</name>
    <dbReference type="NCBI Taxonomy" id="1645614"/>
    <lineage>
        <taxon>Bacteria</taxon>
        <taxon>Bacillati</taxon>
        <taxon>Actinomycetota</taxon>
        <taxon>Actinomycetes</taxon>
        <taxon>Micrococcales</taxon>
        <taxon>Micrococcaceae</taxon>
        <taxon>Psychromicrobium</taxon>
    </lineage>
</organism>
<dbReference type="Gene3D" id="3.40.50.300">
    <property type="entry name" value="P-loop containing nucleotide triphosphate hydrolases"/>
    <property type="match status" value="1"/>
</dbReference>